<accession>A0A929S028</accession>
<evidence type="ECO:0000313" key="8">
    <source>
        <dbReference type="Proteomes" id="UP000704068"/>
    </source>
</evidence>
<dbReference type="InterPro" id="IPR019734">
    <property type="entry name" value="TPR_rpt"/>
</dbReference>
<dbReference type="Pfam" id="PF13174">
    <property type="entry name" value="TPR_6"/>
    <property type="match status" value="2"/>
</dbReference>
<proteinExistence type="inferred from homology"/>
<dbReference type="EMBL" id="JABZGR010000048">
    <property type="protein sequence ID" value="MBF0971189.1"/>
    <property type="molecule type" value="Genomic_DNA"/>
</dbReference>
<dbReference type="Gene3D" id="1.25.40.10">
    <property type="entry name" value="Tetratricopeptide repeat domain"/>
    <property type="match status" value="2"/>
</dbReference>
<evidence type="ECO:0000256" key="1">
    <source>
        <dbReference type="ARBA" id="ARBA00004496"/>
    </source>
</evidence>
<feature type="transmembrane region" description="Helical" evidence="6">
    <location>
        <begin position="31"/>
        <end position="51"/>
    </location>
</feature>
<evidence type="ECO:0000256" key="4">
    <source>
        <dbReference type="ARBA" id="ARBA00022803"/>
    </source>
</evidence>
<keyword evidence="6" id="KW-0812">Transmembrane</keyword>
<keyword evidence="6" id="KW-0472">Membrane</keyword>
<protein>
    <submittedName>
        <fullName evidence="7">Tetratricopeptide repeat protein</fullName>
    </submittedName>
</protein>
<organism evidence="7 8">
    <name type="scientific">Alloprevotella tannerae</name>
    <dbReference type="NCBI Taxonomy" id="76122"/>
    <lineage>
        <taxon>Bacteria</taxon>
        <taxon>Pseudomonadati</taxon>
        <taxon>Bacteroidota</taxon>
        <taxon>Bacteroidia</taxon>
        <taxon>Bacteroidales</taxon>
        <taxon>Prevotellaceae</taxon>
        <taxon>Alloprevotella</taxon>
    </lineage>
</organism>
<keyword evidence="4" id="KW-0802">TPR repeat</keyword>
<reference evidence="7" key="1">
    <citation type="submission" date="2020-04" db="EMBL/GenBank/DDBJ databases">
        <title>Deep metagenomics examines the oral microbiome during advanced dental caries in children, revealing novel taxa and co-occurrences with host molecules.</title>
        <authorList>
            <person name="Baker J.L."/>
            <person name="Morton J.T."/>
            <person name="Dinis M."/>
            <person name="Alvarez R."/>
            <person name="Tran N.C."/>
            <person name="Knight R."/>
            <person name="Edlund A."/>
        </authorList>
    </citation>
    <scope>NUCLEOTIDE SEQUENCE</scope>
    <source>
        <strain evidence="7">JCVI_34_bin.1</strain>
    </source>
</reference>
<evidence type="ECO:0000256" key="3">
    <source>
        <dbReference type="ARBA" id="ARBA00022737"/>
    </source>
</evidence>
<dbReference type="RefSeq" id="WP_237781595.1">
    <property type="nucleotide sequence ID" value="NZ_CAJPOW010000033.1"/>
</dbReference>
<comment type="caution">
    <text evidence="7">The sequence shown here is derived from an EMBL/GenBank/DDBJ whole genome shotgun (WGS) entry which is preliminary data.</text>
</comment>
<name>A0A929S028_9BACT</name>
<dbReference type="AlphaFoldDB" id="A0A929S028"/>
<evidence type="ECO:0000256" key="6">
    <source>
        <dbReference type="SAM" id="Phobius"/>
    </source>
</evidence>
<dbReference type="InterPro" id="IPR011990">
    <property type="entry name" value="TPR-like_helical_dom_sf"/>
</dbReference>
<keyword evidence="6" id="KW-1133">Transmembrane helix</keyword>
<evidence type="ECO:0000256" key="2">
    <source>
        <dbReference type="ARBA" id="ARBA00022490"/>
    </source>
</evidence>
<keyword evidence="3" id="KW-0677">Repeat</keyword>
<sequence length="236" mass="25819">MTQKGKKEAALDVNNAMAQSEAFIIKYKKQLLIALAAVAVVVGGGLAYYFGYQQPREEKAQSLLTLGLPYLAQQDYDKALKGDGRFPGFTRLANDYSSTDAGNLANVYAGISYEKTGKIKEAIKYLEQFSPKSDHTISPAGIAALANCYASDKQVDKAVEAFKKAADKAANPALSPLYLLEAGKLLESQKKNDQALEVYQLIKKSYPTSTMATPQRLQNGTFANPEIDRYIERVSK</sequence>
<comment type="similarity">
    <text evidence="5">Belongs to the Rap family.</text>
</comment>
<comment type="subcellular location">
    <subcellularLocation>
        <location evidence="1">Cytoplasm</location>
    </subcellularLocation>
</comment>
<dbReference type="PANTHER" id="PTHR46630">
    <property type="entry name" value="TETRATRICOPEPTIDE REPEAT PROTEIN 29"/>
    <property type="match status" value="1"/>
</dbReference>
<dbReference type="Proteomes" id="UP000704068">
    <property type="component" value="Unassembled WGS sequence"/>
</dbReference>
<gene>
    <name evidence="7" type="ORF">HXK21_09205</name>
</gene>
<dbReference type="SUPFAM" id="SSF48452">
    <property type="entry name" value="TPR-like"/>
    <property type="match status" value="1"/>
</dbReference>
<dbReference type="GO" id="GO:0005737">
    <property type="term" value="C:cytoplasm"/>
    <property type="evidence" value="ECO:0007669"/>
    <property type="project" value="UniProtKB-SubCell"/>
</dbReference>
<dbReference type="PANTHER" id="PTHR46630:SF1">
    <property type="entry name" value="TETRATRICOPEPTIDE REPEAT PROTEIN 29"/>
    <property type="match status" value="1"/>
</dbReference>
<evidence type="ECO:0000256" key="5">
    <source>
        <dbReference type="ARBA" id="ARBA00038253"/>
    </source>
</evidence>
<keyword evidence="2" id="KW-0963">Cytoplasm</keyword>
<dbReference type="InterPro" id="IPR051476">
    <property type="entry name" value="Bac_ResReg_Asp_Phosphatase"/>
</dbReference>
<evidence type="ECO:0000313" key="7">
    <source>
        <dbReference type="EMBL" id="MBF0971189.1"/>
    </source>
</evidence>
<dbReference type="SMART" id="SM00028">
    <property type="entry name" value="TPR"/>
    <property type="match status" value="2"/>
</dbReference>